<evidence type="ECO:0000259" key="10">
    <source>
        <dbReference type="PROSITE" id="PS50893"/>
    </source>
</evidence>
<feature type="transmembrane region" description="Helical" evidence="9">
    <location>
        <begin position="513"/>
        <end position="532"/>
    </location>
</feature>
<sequence length="626" mass="69224">MDSDIELSHVPSAHLINDVVSTFSWSDVSVVVKDRATKKPLSILSKPAGLVHAGEMLAIMGPSGSGKTTLLNTLARRVAAAGATTSGDIRVNGVVVDTKTLRDISAYVEQEDALIGSLTVRETMIFAAQLALPKNVTRKEAFKRVDDLIASFGLASQASTIVGTPIKKGLSGGQKKRLGVASRLVTNPRVLFLDEPTSGLDSALSYEVMKYIKDIGKQNNTDNKKLVVIASIHQPSTTTYQLFDKLNLLSQGRTCYFGSIHDAPAYFERIGYPIPAMTNPAEFFLDLINIDLDRHGEVRQRTDHIASTWVGSPEETALQAELASGESKLDVSSFHLPRRSGIWIPITLLQRSWIKSYRDVVVYGIRIAMYLGLAIMMGTVWLRLGDSQENIQPFINAIFFGGAFMSFMAVAYVPAFLEDLMTFQKERANGLVGPFAFVASNFLIGLPFLFLITIIFSVVAYWLAGFRADGSAFMMWMLWLFLDLLAAESLVVLVSSIFPIFVVALAITAFANGLWMCVGGFLVPMTVLNVFWKYVFHYIDYQAYVFQGMMVNEFAHSTYRCQRLESGDFNCMYPSSLNSEGKIDGGAILETLDIARGREGQWIGIMIAIIAVYRILAYLVLRFLRK</sequence>
<proteinExistence type="inferred from homology"/>
<evidence type="ECO:0000256" key="8">
    <source>
        <dbReference type="ARBA" id="ARBA00023136"/>
    </source>
</evidence>
<dbReference type="InterPro" id="IPR003593">
    <property type="entry name" value="AAA+_ATPase"/>
</dbReference>
<feature type="transmembrane region" description="Helical" evidence="9">
    <location>
        <begin position="360"/>
        <end position="382"/>
    </location>
</feature>
<dbReference type="PROSITE" id="PS50893">
    <property type="entry name" value="ABC_TRANSPORTER_2"/>
    <property type="match status" value="1"/>
</dbReference>
<dbReference type="InterPro" id="IPR003439">
    <property type="entry name" value="ABC_transporter-like_ATP-bd"/>
</dbReference>
<evidence type="ECO:0000256" key="4">
    <source>
        <dbReference type="ARBA" id="ARBA00022692"/>
    </source>
</evidence>
<gene>
    <name evidence="11" type="ORF">B0T11DRAFT_298056</name>
</gene>
<dbReference type="AlphaFoldDB" id="A0A8K0TEW7"/>
<keyword evidence="12" id="KW-1185">Reference proteome</keyword>
<evidence type="ECO:0000256" key="3">
    <source>
        <dbReference type="ARBA" id="ARBA00022448"/>
    </source>
</evidence>
<accession>A0A8K0TEW7</accession>
<organism evidence="11 12">
    <name type="scientific">Plectosphaerella cucumerina</name>
    <dbReference type="NCBI Taxonomy" id="40658"/>
    <lineage>
        <taxon>Eukaryota</taxon>
        <taxon>Fungi</taxon>
        <taxon>Dikarya</taxon>
        <taxon>Ascomycota</taxon>
        <taxon>Pezizomycotina</taxon>
        <taxon>Sordariomycetes</taxon>
        <taxon>Hypocreomycetidae</taxon>
        <taxon>Glomerellales</taxon>
        <taxon>Plectosphaerellaceae</taxon>
        <taxon>Plectosphaerella</taxon>
    </lineage>
</organism>
<evidence type="ECO:0000256" key="9">
    <source>
        <dbReference type="SAM" id="Phobius"/>
    </source>
</evidence>
<feature type="transmembrane region" description="Helical" evidence="9">
    <location>
        <begin position="435"/>
        <end position="464"/>
    </location>
</feature>
<keyword evidence="8 9" id="KW-0472">Membrane</keyword>
<feature type="transmembrane region" description="Helical" evidence="9">
    <location>
        <begin position="476"/>
        <end position="507"/>
    </location>
</feature>
<keyword evidence="6 11" id="KW-0067">ATP-binding</keyword>
<comment type="caution">
    <text evidence="11">The sequence shown here is derived from an EMBL/GenBank/DDBJ whole genome shotgun (WGS) entry which is preliminary data.</text>
</comment>
<dbReference type="Pfam" id="PF01061">
    <property type="entry name" value="ABC2_membrane"/>
    <property type="match status" value="1"/>
</dbReference>
<feature type="transmembrane region" description="Helical" evidence="9">
    <location>
        <begin position="602"/>
        <end position="621"/>
    </location>
</feature>
<keyword evidence="7 9" id="KW-1133">Transmembrane helix</keyword>
<evidence type="ECO:0000256" key="2">
    <source>
        <dbReference type="ARBA" id="ARBA00005814"/>
    </source>
</evidence>
<reference evidence="11" key="1">
    <citation type="journal article" date="2021" name="Nat. Commun.">
        <title>Genetic determinants of endophytism in the Arabidopsis root mycobiome.</title>
        <authorList>
            <person name="Mesny F."/>
            <person name="Miyauchi S."/>
            <person name="Thiergart T."/>
            <person name="Pickel B."/>
            <person name="Atanasova L."/>
            <person name="Karlsson M."/>
            <person name="Huettel B."/>
            <person name="Barry K.W."/>
            <person name="Haridas S."/>
            <person name="Chen C."/>
            <person name="Bauer D."/>
            <person name="Andreopoulos W."/>
            <person name="Pangilinan J."/>
            <person name="LaButti K."/>
            <person name="Riley R."/>
            <person name="Lipzen A."/>
            <person name="Clum A."/>
            <person name="Drula E."/>
            <person name="Henrissat B."/>
            <person name="Kohler A."/>
            <person name="Grigoriev I.V."/>
            <person name="Martin F.M."/>
            <person name="Hacquard S."/>
        </authorList>
    </citation>
    <scope>NUCLEOTIDE SEQUENCE</scope>
    <source>
        <strain evidence="11">MPI-CAGE-AT-0016</strain>
    </source>
</reference>
<evidence type="ECO:0000256" key="6">
    <source>
        <dbReference type="ARBA" id="ARBA00022840"/>
    </source>
</evidence>
<dbReference type="GO" id="GO:0016020">
    <property type="term" value="C:membrane"/>
    <property type="evidence" value="ECO:0007669"/>
    <property type="project" value="UniProtKB-SubCell"/>
</dbReference>
<dbReference type="Pfam" id="PF00005">
    <property type="entry name" value="ABC_tran"/>
    <property type="match status" value="1"/>
</dbReference>
<evidence type="ECO:0000256" key="1">
    <source>
        <dbReference type="ARBA" id="ARBA00004141"/>
    </source>
</evidence>
<dbReference type="Proteomes" id="UP000813385">
    <property type="component" value="Unassembled WGS sequence"/>
</dbReference>
<dbReference type="PANTHER" id="PTHR48042">
    <property type="entry name" value="ABC TRANSPORTER G FAMILY MEMBER 11"/>
    <property type="match status" value="1"/>
</dbReference>
<keyword evidence="5" id="KW-0547">Nucleotide-binding</keyword>
<evidence type="ECO:0000256" key="7">
    <source>
        <dbReference type="ARBA" id="ARBA00022989"/>
    </source>
</evidence>
<dbReference type="SUPFAM" id="SSF52540">
    <property type="entry name" value="P-loop containing nucleoside triphosphate hydrolases"/>
    <property type="match status" value="1"/>
</dbReference>
<dbReference type="InterPro" id="IPR027417">
    <property type="entry name" value="P-loop_NTPase"/>
</dbReference>
<dbReference type="InterPro" id="IPR013525">
    <property type="entry name" value="ABC2_TM"/>
</dbReference>
<dbReference type="GO" id="GO:0016887">
    <property type="term" value="F:ATP hydrolysis activity"/>
    <property type="evidence" value="ECO:0007669"/>
    <property type="project" value="InterPro"/>
</dbReference>
<dbReference type="EMBL" id="JAGPXD010000003">
    <property type="protein sequence ID" value="KAH7362673.1"/>
    <property type="molecule type" value="Genomic_DNA"/>
</dbReference>
<dbReference type="Gene3D" id="3.40.50.300">
    <property type="entry name" value="P-loop containing nucleotide triphosphate hydrolases"/>
    <property type="match status" value="1"/>
</dbReference>
<dbReference type="PANTHER" id="PTHR48042:SF11">
    <property type="entry name" value="ABC TRANSPORTER G FAMILY MEMBER 11"/>
    <property type="match status" value="1"/>
</dbReference>
<feature type="domain" description="ABC transporter" evidence="10">
    <location>
        <begin position="23"/>
        <end position="276"/>
    </location>
</feature>
<dbReference type="Pfam" id="PF19055">
    <property type="entry name" value="ABC2_membrane_7"/>
    <property type="match status" value="1"/>
</dbReference>
<dbReference type="GO" id="GO:0005524">
    <property type="term" value="F:ATP binding"/>
    <property type="evidence" value="ECO:0007669"/>
    <property type="project" value="UniProtKB-KW"/>
</dbReference>
<name>A0A8K0TEW7_9PEZI</name>
<dbReference type="InterPro" id="IPR052215">
    <property type="entry name" value="Plant_ABCG"/>
</dbReference>
<evidence type="ECO:0000313" key="12">
    <source>
        <dbReference type="Proteomes" id="UP000813385"/>
    </source>
</evidence>
<keyword evidence="3" id="KW-0813">Transport</keyword>
<dbReference type="OrthoDB" id="66620at2759"/>
<protein>
    <submittedName>
        <fullName evidence="11">ATP-binding cassette sub-family G member 5</fullName>
    </submittedName>
</protein>
<dbReference type="SMART" id="SM00382">
    <property type="entry name" value="AAA"/>
    <property type="match status" value="1"/>
</dbReference>
<dbReference type="GO" id="GO:0140359">
    <property type="term" value="F:ABC-type transporter activity"/>
    <property type="evidence" value="ECO:0007669"/>
    <property type="project" value="InterPro"/>
</dbReference>
<evidence type="ECO:0000313" key="11">
    <source>
        <dbReference type="EMBL" id="KAH7362673.1"/>
    </source>
</evidence>
<evidence type="ECO:0000256" key="5">
    <source>
        <dbReference type="ARBA" id="ARBA00022741"/>
    </source>
</evidence>
<feature type="transmembrane region" description="Helical" evidence="9">
    <location>
        <begin position="394"/>
        <end position="415"/>
    </location>
</feature>
<keyword evidence="4 9" id="KW-0812">Transmembrane</keyword>
<comment type="subcellular location">
    <subcellularLocation>
        <location evidence="1">Membrane</location>
        <topology evidence="1">Multi-pass membrane protein</topology>
    </subcellularLocation>
</comment>
<comment type="similarity">
    <text evidence="2">Belongs to the ABC transporter superfamily. ABCG family. Eye pigment precursor importer (TC 3.A.1.204) subfamily.</text>
</comment>
<dbReference type="InterPro" id="IPR043926">
    <property type="entry name" value="ABCG_dom"/>
</dbReference>